<protein>
    <recommendedName>
        <fullName evidence="5">PH domain-containing protein</fullName>
    </recommendedName>
</protein>
<reference evidence="3 4" key="1">
    <citation type="submission" date="2018-05" db="EMBL/GenBank/DDBJ databases">
        <title>Micromonosporas from Atacama Desert.</title>
        <authorList>
            <person name="Carro L."/>
            <person name="Golinska P."/>
            <person name="Klenk H.-P."/>
            <person name="Goodfellow M."/>
        </authorList>
    </citation>
    <scope>NUCLEOTIDE SEQUENCE [LARGE SCALE GENOMIC DNA]</scope>
    <source>
        <strain evidence="3 4">4G51</strain>
    </source>
</reference>
<organism evidence="3 4">
    <name type="scientific">Micromonospora sicca</name>
    <dbReference type="NCBI Taxonomy" id="2202420"/>
    <lineage>
        <taxon>Bacteria</taxon>
        <taxon>Bacillati</taxon>
        <taxon>Actinomycetota</taxon>
        <taxon>Actinomycetes</taxon>
        <taxon>Micromonosporales</taxon>
        <taxon>Micromonosporaceae</taxon>
        <taxon>Micromonospora</taxon>
    </lineage>
</organism>
<evidence type="ECO:0000313" key="3">
    <source>
        <dbReference type="EMBL" id="PWR10316.1"/>
    </source>
</evidence>
<feature type="compositionally biased region" description="Basic and acidic residues" evidence="1">
    <location>
        <begin position="164"/>
        <end position="186"/>
    </location>
</feature>
<keyword evidence="2" id="KW-0812">Transmembrane</keyword>
<feature type="region of interest" description="Disordered" evidence="1">
    <location>
        <begin position="97"/>
        <end position="128"/>
    </location>
</feature>
<feature type="transmembrane region" description="Helical" evidence="2">
    <location>
        <begin position="20"/>
        <end position="37"/>
    </location>
</feature>
<feature type="region of interest" description="Disordered" evidence="1">
    <location>
        <begin position="164"/>
        <end position="203"/>
    </location>
</feature>
<gene>
    <name evidence="3" type="ORF">DKT69_29450</name>
</gene>
<evidence type="ECO:0000313" key="4">
    <source>
        <dbReference type="Proteomes" id="UP000246050"/>
    </source>
</evidence>
<dbReference type="AlphaFoldDB" id="A0A317D9H0"/>
<keyword evidence="2" id="KW-0472">Membrane</keyword>
<evidence type="ECO:0000256" key="2">
    <source>
        <dbReference type="SAM" id="Phobius"/>
    </source>
</evidence>
<dbReference type="Proteomes" id="UP000246050">
    <property type="component" value="Unassembled WGS sequence"/>
</dbReference>
<name>A0A317D9H0_9ACTN</name>
<proteinExistence type="predicted"/>
<feature type="compositionally biased region" description="Low complexity" evidence="1">
    <location>
        <begin position="99"/>
        <end position="115"/>
    </location>
</feature>
<keyword evidence="2" id="KW-1133">Transmembrane helix</keyword>
<feature type="transmembrane region" description="Helical" evidence="2">
    <location>
        <begin position="43"/>
        <end position="61"/>
    </location>
</feature>
<dbReference type="EMBL" id="QGKS01000361">
    <property type="protein sequence ID" value="PWR10316.1"/>
    <property type="molecule type" value="Genomic_DNA"/>
</dbReference>
<evidence type="ECO:0000256" key="1">
    <source>
        <dbReference type="SAM" id="MobiDB-lite"/>
    </source>
</evidence>
<accession>A0A317D9H0</accession>
<evidence type="ECO:0008006" key="5">
    <source>
        <dbReference type="Google" id="ProtNLM"/>
    </source>
</evidence>
<sequence length="203" mass="21402">MGRERGYDHMELRRDRGPLVLATVCVVGGVTVLIVGGDRVLRTLAALGAVILGGVVLLGALRPFRFVIGPDGLDVRRPGLRGTYRWDQFDALVLDDAPRPGSRSGSSRLLGVPGTALPPGPPATAYHPADGRAAIELLDLAQVRQAPDEVAAALARYAGDRFIDARARPADASPDRPASDGSDRAASDGPVNDQPARDRRTTS</sequence>
<comment type="caution">
    <text evidence="3">The sequence shown here is derived from an EMBL/GenBank/DDBJ whole genome shotgun (WGS) entry which is preliminary data.</text>
</comment>